<dbReference type="Pfam" id="PF07687">
    <property type="entry name" value="M20_dimer"/>
    <property type="match status" value="1"/>
</dbReference>
<comment type="similarity">
    <text evidence="2">Belongs to the peptidase M20A family.</text>
</comment>
<dbReference type="PROSITE" id="PS00758">
    <property type="entry name" value="ARGE_DAPE_CPG2_1"/>
    <property type="match status" value="1"/>
</dbReference>
<gene>
    <name evidence="8" type="ORF">B0T16DRAFT_325832</name>
</gene>
<dbReference type="InterPro" id="IPR050072">
    <property type="entry name" value="Peptidase_M20A"/>
</dbReference>
<dbReference type="SUPFAM" id="SSF53187">
    <property type="entry name" value="Zn-dependent exopeptidases"/>
    <property type="match status" value="1"/>
</dbReference>
<dbReference type="InterPro" id="IPR036264">
    <property type="entry name" value="Bact_exopeptidase_dim_dom"/>
</dbReference>
<dbReference type="InterPro" id="IPR002933">
    <property type="entry name" value="Peptidase_M20"/>
</dbReference>
<dbReference type="Gene3D" id="3.30.70.360">
    <property type="match status" value="1"/>
</dbReference>
<comment type="cofactor">
    <cofactor evidence="1">
        <name>Zn(2+)</name>
        <dbReference type="ChEBI" id="CHEBI:29105"/>
    </cofactor>
</comment>
<dbReference type="EMBL" id="JAULSV010000003">
    <property type="protein sequence ID" value="KAK0648924.1"/>
    <property type="molecule type" value="Genomic_DNA"/>
</dbReference>
<name>A0AA39YAU7_9PEZI</name>
<reference evidence="8" key="1">
    <citation type="submission" date="2023-06" db="EMBL/GenBank/DDBJ databases">
        <title>Genome-scale phylogeny and comparative genomics of the fungal order Sordariales.</title>
        <authorList>
            <consortium name="Lawrence Berkeley National Laboratory"/>
            <person name="Hensen N."/>
            <person name="Bonometti L."/>
            <person name="Westerberg I."/>
            <person name="Brannstrom I.O."/>
            <person name="Guillou S."/>
            <person name="Cros-Aarteil S."/>
            <person name="Calhoun S."/>
            <person name="Haridas S."/>
            <person name="Kuo A."/>
            <person name="Mondo S."/>
            <person name="Pangilinan J."/>
            <person name="Riley R."/>
            <person name="Labutti K."/>
            <person name="Andreopoulos B."/>
            <person name="Lipzen A."/>
            <person name="Chen C."/>
            <person name="Yanf M."/>
            <person name="Daum C."/>
            <person name="Ng V."/>
            <person name="Clum A."/>
            <person name="Steindorff A."/>
            <person name="Ohm R."/>
            <person name="Martin F."/>
            <person name="Silar P."/>
            <person name="Natvig D."/>
            <person name="Lalanne C."/>
            <person name="Gautier V."/>
            <person name="Ament-Velasquez S.L."/>
            <person name="Kruys A."/>
            <person name="Hutchinson M.I."/>
            <person name="Powell A.J."/>
            <person name="Barry K."/>
            <person name="Miller A.N."/>
            <person name="Grigoriev I.V."/>
            <person name="Debuchy R."/>
            <person name="Gladieux P."/>
            <person name="Thoren M.H."/>
            <person name="Johannesson H."/>
        </authorList>
    </citation>
    <scope>NUCLEOTIDE SEQUENCE</scope>
    <source>
        <strain evidence="8">SMH2532-1</strain>
    </source>
</reference>
<dbReference type="InterPro" id="IPR001261">
    <property type="entry name" value="ArgE/DapE_CS"/>
</dbReference>
<proteinExistence type="inferred from homology"/>
<dbReference type="CDD" id="cd05652">
    <property type="entry name" value="M20_ArgE_DapE-like_fungal"/>
    <property type="match status" value="1"/>
</dbReference>
<dbReference type="GO" id="GO:0016787">
    <property type="term" value="F:hydrolase activity"/>
    <property type="evidence" value="ECO:0007669"/>
    <property type="project" value="UniProtKB-KW"/>
</dbReference>
<protein>
    <recommendedName>
        <fullName evidence="7">Peptidase M20 dimerisation domain-containing protein</fullName>
    </recommendedName>
</protein>
<feature type="signal peptide" evidence="6">
    <location>
        <begin position="1"/>
        <end position="22"/>
    </location>
</feature>
<dbReference type="PANTHER" id="PTHR43808">
    <property type="entry name" value="ACETYLORNITHINE DEACETYLASE"/>
    <property type="match status" value="1"/>
</dbReference>
<dbReference type="PANTHER" id="PTHR43808:SF30">
    <property type="entry name" value="ACETYLORNITHINE DEACETYLASE"/>
    <property type="match status" value="1"/>
</dbReference>
<keyword evidence="3" id="KW-0479">Metal-binding</keyword>
<keyword evidence="4" id="KW-0378">Hydrolase</keyword>
<accession>A0AA39YAU7</accession>
<comment type="caution">
    <text evidence="8">The sequence shown here is derived from an EMBL/GenBank/DDBJ whole genome shotgun (WGS) entry which is preliminary data.</text>
</comment>
<dbReference type="Gene3D" id="3.40.630.10">
    <property type="entry name" value="Zn peptidases"/>
    <property type="match status" value="1"/>
</dbReference>
<evidence type="ECO:0000256" key="2">
    <source>
        <dbReference type="ARBA" id="ARBA00006247"/>
    </source>
</evidence>
<evidence type="ECO:0000256" key="3">
    <source>
        <dbReference type="ARBA" id="ARBA00022723"/>
    </source>
</evidence>
<dbReference type="GO" id="GO:0046872">
    <property type="term" value="F:metal ion binding"/>
    <property type="evidence" value="ECO:0007669"/>
    <property type="project" value="UniProtKB-KW"/>
</dbReference>
<feature type="domain" description="Peptidase M20 dimerisation" evidence="7">
    <location>
        <begin position="246"/>
        <end position="350"/>
    </location>
</feature>
<keyword evidence="5" id="KW-0862">Zinc</keyword>
<evidence type="ECO:0000256" key="6">
    <source>
        <dbReference type="SAM" id="SignalP"/>
    </source>
</evidence>
<sequence>MRATTSVLLLCSTLSPLSIAYAIDGHNSQNPLVNSELPEWRTSYGSKPASPPPYRDSLLSLHKALIDIPSTLGGGSEDKAAEYLVEYLKERGYAAQLELVPPRSDTSPETKRFNVLAWPGAGSISDPAHTRKPRVLVTSHLDVVPPYIPYGIDASDFSEVDSNTIISGRGSVDAKASVATQITAVENLIAAGEVRAEDLMLLYVIGEETTGDGMKHFSASLQKQNPTPGFEAAIFGEPTENKLACGHKGITVGWIYAKGKAGHSGYPSQGKSATGVLTRALAKIMDADLGSSERYGNSTFNIGKLTGGVAANVIAKEAAAMISVRIAAGEFETGFEIVKERIEAILKETDEDALTLDLPYGYGPVKCDCDIDGFETLVANYGTDVANLEGRHQSYLYGPGTILVAHGDNEALTVRDLEEAVEGLKKIIKHTLSQ</sequence>
<keyword evidence="9" id="KW-1185">Reference proteome</keyword>
<evidence type="ECO:0000256" key="5">
    <source>
        <dbReference type="ARBA" id="ARBA00022833"/>
    </source>
</evidence>
<evidence type="ECO:0000259" key="7">
    <source>
        <dbReference type="Pfam" id="PF07687"/>
    </source>
</evidence>
<evidence type="ECO:0000313" key="9">
    <source>
        <dbReference type="Proteomes" id="UP001174936"/>
    </source>
</evidence>
<dbReference type="Proteomes" id="UP001174936">
    <property type="component" value="Unassembled WGS sequence"/>
</dbReference>
<feature type="chain" id="PRO_5041256743" description="Peptidase M20 dimerisation domain-containing protein" evidence="6">
    <location>
        <begin position="23"/>
        <end position="434"/>
    </location>
</feature>
<organism evidence="8 9">
    <name type="scientific">Cercophora newfieldiana</name>
    <dbReference type="NCBI Taxonomy" id="92897"/>
    <lineage>
        <taxon>Eukaryota</taxon>
        <taxon>Fungi</taxon>
        <taxon>Dikarya</taxon>
        <taxon>Ascomycota</taxon>
        <taxon>Pezizomycotina</taxon>
        <taxon>Sordariomycetes</taxon>
        <taxon>Sordariomycetidae</taxon>
        <taxon>Sordariales</taxon>
        <taxon>Lasiosphaeriaceae</taxon>
        <taxon>Cercophora</taxon>
    </lineage>
</organism>
<evidence type="ECO:0000313" key="8">
    <source>
        <dbReference type="EMBL" id="KAK0648924.1"/>
    </source>
</evidence>
<dbReference type="InterPro" id="IPR011650">
    <property type="entry name" value="Peptidase_M20_dimer"/>
</dbReference>
<dbReference type="SUPFAM" id="SSF55031">
    <property type="entry name" value="Bacterial exopeptidase dimerisation domain"/>
    <property type="match status" value="1"/>
</dbReference>
<keyword evidence="6" id="KW-0732">Signal</keyword>
<evidence type="ECO:0000256" key="4">
    <source>
        <dbReference type="ARBA" id="ARBA00022801"/>
    </source>
</evidence>
<evidence type="ECO:0000256" key="1">
    <source>
        <dbReference type="ARBA" id="ARBA00001947"/>
    </source>
</evidence>
<dbReference type="Pfam" id="PF01546">
    <property type="entry name" value="Peptidase_M20"/>
    <property type="match status" value="1"/>
</dbReference>
<dbReference type="AlphaFoldDB" id="A0AA39YAU7"/>